<accession>A0A1B6BWM3</accession>
<evidence type="ECO:0000313" key="3">
    <source>
        <dbReference type="EMBL" id="JAS20070.1"/>
    </source>
</evidence>
<feature type="non-terminal residue" evidence="2">
    <location>
        <position position="1"/>
    </location>
</feature>
<sequence>SFERTGKFIRYFNLENFEILNVNEILISFVTLSRLLYKQFSKNVIILVDNYDTFLNNLIKNPVNESDEILNVLSSLEGQLLKYNPYLHKGFVGGVHRVSRLGMMPNLKNFSDFSFQIDSKFSKYFGFSSEEVDFLISKKSQFKSLKHVKSIIDEFYGGYSVGGRQMYNTWSVTRYFRQTHTPWAYISRGQMSSLFGTTMCIPNVFRVIQLLINGDIYSLNQTNWLTADQILAINDLVRHKNVNNKNLNLFVSILYNLGYLTDKDKHTQTHGGVEVKVPNAEIASSLLREILECGLKGKHSEKDLFMLRKSLDSFVPFTVTKEKFQFFRSSLYNFFNNSDRFPTTVEEVKRTLFVHCFEKYFLRKNFMLQLKDNDEATYLEKENLIFINEYRVSVEIKVSFCQNGEFTKTEMDACAIDAHDVLYKENKNVFIEDSFDVAGRVYIGFAFHTNKRITIACSSHTKSRGDYLNATLL</sequence>
<gene>
    <name evidence="2" type="ORF">g.4102</name>
    <name evidence="3" type="ORF">g.4104</name>
</gene>
<feature type="domain" description="AAA-ATPase-like" evidence="1">
    <location>
        <begin position="23"/>
        <end position="101"/>
    </location>
</feature>
<dbReference type="PANTHER" id="PTHR34825">
    <property type="entry name" value="CONSERVED PROTEIN, WITH A WEAK D-GALACTARATE DEHYDRATASE/ALTRONATE HYDROLASE DOMAIN"/>
    <property type="match status" value="1"/>
</dbReference>
<evidence type="ECO:0000259" key="1">
    <source>
        <dbReference type="Pfam" id="PF09820"/>
    </source>
</evidence>
<dbReference type="EMBL" id="GEDC01031617">
    <property type="protein sequence ID" value="JAS05681.1"/>
    <property type="molecule type" value="Transcribed_RNA"/>
</dbReference>
<organism evidence="2">
    <name type="scientific">Clastoptera arizonana</name>
    <name type="common">Arizona spittle bug</name>
    <dbReference type="NCBI Taxonomy" id="38151"/>
    <lineage>
        <taxon>Eukaryota</taxon>
        <taxon>Metazoa</taxon>
        <taxon>Ecdysozoa</taxon>
        <taxon>Arthropoda</taxon>
        <taxon>Hexapoda</taxon>
        <taxon>Insecta</taxon>
        <taxon>Pterygota</taxon>
        <taxon>Neoptera</taxon>
        <taxon>Paraneoptera</taxon>
        <taxon>Hemiptera</taxon>
        <taxon>Auchenorrhyncha</taxon>
        <taxon>Cercopoidea</taxon>
        <taxon>Clastopteridae</taxon>
        <taxon>Clastoptera</taxon>
    </lineage>
</organism>
<reference evidence="2" key="1">
    <citation type="submission" date="2015-12" db="EMBL/GenBank/DDBJ databases">
        <title>De novo transcriptome assembly of four potential Pierce s Disease insect vectors from Arizona vineyards.</title>
        <authorList>
            <person name="Tassone E.E."/>
        </authorList>
    </citation>
    <scope>NUCLEOTIDE SEQUENCE</scope>
</reference>
<dbReference type="AlphaFoldDB" id="A0A1B6BWM3"/>
<proteinExistence type="predicted"/>
<dbReference type="Pfam" id="PF09820">
    <property type="entry name" value="AAA-ATPase_like"/>
    <property type="match status" value="1"/>
</dbReference>
<dbReference type="InterPro" id="IPR018631">
    <property type="entry name" value="AAA-ATPase-like_dom"/>
</dbReference>
<protein>
    <recommendedName>
        <fullName evidence="1">AAA-ATPase-like domain-containing protein</fullName>
    </recommendedName>
</protein>
<dbReference type="PANTHER" id="PTHR34825:SF1">
    <property type="entry name" value="AAA-ATPASE-LIKE DOMAIN-CONTAINING PROTEIN"/>
    <property type="match status" value="1"/>
</dbReference>
<name>A0A1B6BWM3_9HEMI</name>
<evidence type="ECO:0000313" key="2">
    <source>
        <dbReference type="EMBL" id="JAS05681.1"/>
    </source>
</evidence>
<dbReference type="EMBL" id="GEDC01017228">
    <property type="protein sequence ID" value="JAS20070.1"/>
    <property type="molecule type" value="Transcribed_RNA"/>
</dbReference>